<evidence type="ECO:0000313" key="3">
    <source>
        <dbReference type="Proteomes" id="UP001190700"/>
    </source>
</evidence>
<feature type="transmembrane region" description="Helical" evidence="1">
    <location>
        <begin position="174"/>
        <end position="197"/>
    </location>
</feature>
<dbReference type="EMBL" id="LGRX02000421">
    <property type="protein sequence ID" value="KAK3288674.1"/>
    <property type="molecule type" value="Genomic_DNA"/>
</dbReference>
<keyword evidence="1" id="KW-0472">Membrane</keyword>
<dbReference type="AlphaFoldDB" id="A0AAE0H2J5"/>
<proteinExistence type="predicted"/>
<organism evidence="2 3">
    <name type="scientific">Cymbomonas tetramitiformis</name>
    <dbReference type="NCBI Taxonomy" id="36881"/>
    <lineage>
        <taxon>Eukaryota</taxon>
        <taxon>Viridiplantae</taxon>
        <taxon>Chlorophyta</taxon>
        <taxon>Pyramimonadophyceae</taxon>
        <taxon>Pyramimonadales</taxon>
        <taxon>Pyramimonadaceae</taxon>
        <taxon>Cymbomonas</taxon>
    </lineage>
</organism>
<name>A0AAE0H2J5_9CHLO</name>
<evidence type="ECO:0000313" key="2">
    <source>
        <dbReference type="EMBL" id="KAK3288674.1"/>
    </source>
</evidence>
<keyword evidence="1" id="KW-1133">Transmembrane helix</keyword>
<dbReference type="Proteomes" id="UP001190700">
    <property type="component" value="Unassembled WGS sequence"/>
</dbReference>
<protein>
    <submittedName>
        <fullName evidence="2">Uncharacterized protein</fullName>
    </submittedName>
</protein>
<evidence type="ECO:0000256" key="1">
    <source>
        <dbReference type="SAM" id="Phobius"/>
    </source>
</evidence>
<accession>A0AAE0H2J5</accession>
<feature type="transmembrane region" description="Helical" evidence="1">
    <location>
        <begin position="21"/>
        <end position="44"/>
    </location>
</feature>
<sequence length="295" mass="33761">MVSLRDFCEVRENADNVRVTYFAICGITTYLFLALSRPIAPWILRVSKELARHSLCGRNNTDEEDRRELLFFLGSQLPHVALVFKYASMYESLCGDYAWTARYVTAIFISKAFFWLTLGGRSHKYFLDVEVILDMVVSAEECHVLSEEIAVDRAKMFEPVAEGPSEANTVSQVVALPCVQVNGYCFALCVAAFVHFVTKKRGRRTSELSNEGILSATSADSTLEDMDDDICTILLWMYAHQASRILMFVSSPACLDSFSESFYQRTIRILVDFMYFMAVFRLERINSRIIKRRDR</sequence>
<gene>
    <name evidence="2" type="ORF">CYMTET_3892</name>
</gene>
<keyword evidence="1" id="KW-0812">Transmembrane</keyword>
<comment type="caution">
    <text evidence="2">The sequence shown here is derived from an EMBL/GenBank/DDBJ whole genome shotgun (WGS) entry which is preliminary data.</text>
</comment>
<reference evidence="2 3" key="1">
    <citation type="journal article" date="2015" name="Genome Biol. Evol.">
        <title>Comparative Genomics of a Bacterivorous Green Alga Reveals Evolutionary Causalities and Consequences of Phago-Mixotrophic Mode of Nutrition.</title>
        <authorList>
            <person name="Burns J.A."/>
            <person name="Paasch A."/>
            <person name="Narechania A."/>
            <person name="Kim E."/>
        </authorList>
    </citation>
    <scope>NUCLEOTIDE SEQUENCE [LARGE SCALE GENOMIC DNA]</scope>
    <source>
        <strain evidence="2 3">PLY_AMNH</strain>
    </source>
</reference>
<keyword evidence="3" id="KW-1185">Reference proteome</keyword>